<feature type="domain" description="BD-FAE-like" evidence="2">
    <location>
        <begin position="59"/>
        <end position="255"/>
    </location>
</feature>
<dbReference type="GO" id="GO:0016787">
    <property type="term" value="F:hydrolase activity"/>
    <property type="evidence" value="ECO:0007669"/>
    <property type="project" value="UniProtKB-KW"/>
</dbReference>
<dbReference type="PANTHER" id="PTHR48081:SF6">
    <property type="entry name" value="PEPTIDASE S9 PROLYL OLIGOPEPTIDASE CATALYTIC DOMAIN-CONTAINING PROTEIN"/>
    <property type="match status" value="1"/>
</dbReference>
<keyword evidence="1 3" id="KW-0378">Hydrolase</keyword>
<dbReference type="PANTHER" id="PTHR48081">
    <property type="entry name" value="AB HYDROLASE SUPERFAMILY PROTEIN C4A8.06C"/>
    <property type="match status" value="1"/>
</dbReference>
<comment type="caution">
    <text evidence="3">The sequence shown here is derived from an EMBL/GenBank/DDBJ whole genome shotgun (WGS) entry which is preliminary data.</text>
</comment>
<keyword evidence="4" id="KW-1185">Reference proteome</keyword>
<reference evidence="3 4" key="1">
    <citation type="submission" date="2023-11" db="EMBL/GenBank/DDBJ databases">
        <title>First isolation, identification, and characterization of non-pathogenic Epilithonimonas ginsengisoli isolated from diseased farmed rainbow trout (Oncorhynchus mykiss) in Chile.</title>
        <authorList>
            <person name="Miranda C.D."/>
            <person name="Irgang R."/>
            <person name="Concha C."/>
            <person name="Rojas R."/>
            <person name="Avendano R."/>
        </authorList>
    </citation>
    <scope>NUCLEOTIDE SEQUENCE [LARGE SCALE GENOMIC DNA]</scope>
    <source>
        <strain evidence="3 4">FP99</strain>
    </source>
</reference>
<dbReference type="RefSeq" id="WP_063969973.1">
    <property type="nucleotide sequence ID" value="NZ_JAMXLT020000007.1"/>
</dbReference>
<protein>
    <submittedName>
        <fullName evidence="3">Alpha/beta hydrolase</fullName>
    </submittedName>
</protein>
<evidence type="ECO:0000259" key="2">
    <source>
        <dbReference type="Pfam" id="PF20434"/>
    </source>
</evidence>
<evidence type="ECO:0000313" key="4">
    <source>
        <dbReference type="Proteomes" id="UP001204439"/>
    </source>
</evidence>
<dbReference type="Pfam" id="PF20434">
    <property type="entry name" value="BD-FAE"/>
    <property type="match status" value="1"/>
</dbReference>
<dbReference type="InterPro" id="IPR050300">
    <property type="entry name" value="GDXG_lipolytic_enzyme"/>
</dbReference>
<evidence type="ECO:0000256" key="1">
    <source>
        <dbReference type="ARBA" id="ARBA00022801"/>
    </source>
</evidence>
<dbReference type="SUPFAM" id="SSF53474">
    <property type="entry name" value="alpha/beta-Hydrolases"/>
    <property type="match status" value="1"/>
</dbReference>
<sequence>MKKVVLIILMFFIHQISAQQRMTLWEKGKMTNSKGFKLKTIEEKEGRITQIQEPELFAFLPAKEERKQMAVIIIPGGGYHHLTYDLGGYSYAKWLNTLGISAFVLNYRLPTSPDLKQREMAPLQDIQSAIKLIRKNAGQYGISPTQIGVLGTSAGGHLAAMVSNISIDYTELKGDWQTISTIPDFAILVSPVIDLGEFAHKGSRENLLGKDASEDKIKEYSMQNRVTEKTPRTILFHAQNDPAVPVINSILYYEAMVKNKVKGAMFIFPEGEHNIGISNKSELTDNWKIICADWLRKLDAKLK</sequence>
<evidence type="ECO:0000313" key="3">
    <source>
        <dbReference type="EMBL" id="MDW8548335.1"/>
    </source>
</evidence>
<dbReference type="InterPro" id="IPR049492">
    <property type="entry name" value="BD-FAE-like_dom"/>
</dbReference>
<accession>A0ABU4JF80</accession>
<dbReference type="EMBL" id="JAMXLT020000007">
    <property type="protein sequence ID" value="MDW8548335.1"/>
    <property type="molecule type" value="Genomic_DNA"/>
</dbReference>
<gene>
    <name evidence="3" type="ORF">NG800_005405</name>
</gene>
<dbReference type="Proteomes" id="UP001204439">
    <property type="component" value="Unassembled WGS sequence"/>
</dbReference>
<name>A0ABU4JF80_9FLAO</name>
<dbReference type="Gene3D" id="3.40.50.1820">
    <property type="entry name" value="alpha/beta hydrolase"/>
    <property type="match status" value="1"/>
</dbReference>
<organism evidence="3 4">
    <name type="scientific">Epilithonimonas ginsengisoli</name>
    <dbReference type="NCBI Taxonomy" id="1245592"/>
    <lineage>
        <taxon>Bacteria</taxon>
        <taxon>Pseudomonadati</taxon>
        <taxon>Bacteroidota</taxon>
        <taxon>Flavobacteriia</taxon>
        <taxon>Flavobacteriales</taxon>
        <taxon>Weeksellaceae</taxon>
        <taxon>Chryseobacterium group</taxon>
        <taxon>Epilithonimonas</taxon>
    </lineage>
</organism>
<proteinExistence type="predicted"/>
<dbReference type="InterPro" id="IPR029058">
    <property type="entry name" value="AB_hydrolase_fold"/>
</dbReference>